<evidence type="ECO:0000313" key="8">
    <source>
        <dbReference type="Proteomes" id="UP000309676"/>
    </source>
</evidence>
<feature type="transmembrane region" description="Helical" evidence="6">
    <location>
        <begin position="6"/>
        <end position="27"/>
    </location>
</feature>
<evidence type="ECO:0000256" key="1">
    <source>
        <dbReference type="ARBA" id="ARBA00004141"/>
    </source>
</evidence>
<evidence type="ECO:0000313" key="7">
    <source>
        <dbReference type="EMBL" id="TLS51382.1"/>
    </source>
</evidence>
<dbReference type="AlphaFoldDB" id="A0A5R9G4T9"/>
<feature type="transmembrane region" description="Helical" evidence="6">
    <location>
        <begin position="39"/>
        <end position="65"/>
    </location>
</feature>
<feature type="transmembrane region" description="Helical" evidence="6">
    <location>
        <begin position="182"/>
        <end position="204"/>
    </location>
</feature>
<sequence>MDFQAFLITFREALEALLIIGVIVTYLTRIGESKWNKWVWLGVFLALLSSYGVALAFQVVLTGFAAMASHIYLKIGILLVSSALLTHMILFMAKQGRDMRGEVQSKVAAILTTGSVINMLVHAYLITLREGIETVFFFAAISGGDIEQAIRSWGALLGLVVAIVVAWTFFRGARKVPLGTFFKITGAFLVLIAAGLLVQGVGIMQDVGMLGTLYKTPGGQIGALYDLTWLMPEHPQDYEHYLRDYGVAPLIDGQVGIFFKAFLGYTQDPSVEEFLAYWGYYFLVFALIVRQRKKESAAVETPIIQP</sequence>
<evidence type="ECO:0000256" key="3">
    <source>
        <dbReference type="ARBA" id="ARBA00022692"/>
    </source>
</evidence>
<comment type="similarity">
    <text evidence="2">Belongs to the oxidase-dependent Fe transporter (OFeT) (TC 9.A.10.1) family.</text>
</comment>
<dbReference type="PANTHER" id="PTHR31632">
    <property type="entry name" value="IRON TRANSPORTER FTH1"/>
    <property type="match status" value="1"/>
</dbReference>
<dbReference type="GO" id="GO:0015093">
    <property type="term" value="F:ferrous iron transmembrane transporter activity"/>
    <property type="evidence" value="ECO:0007669"/>
    <property type="project" value="TreeGrafter"/>
</dbReference>
<dbReference type="Proteomes" id="UP000309676">
    <property type="component" value="Unassembled WGS sequence"/>
</dbReference>
<evidence type="ECO:0000256" key="2">
    <source>
        <dbReference type="ARBA" id="ARBA00008333"/>
    </source>
</evidence>
<reference evidence="7 8" key="1">
    <citation type="submission" date="2019-05" db="EMBL/GenBank/DDBJ databases">
        <authorList>
            <person name="Narsing Rao M.P."/>
            <person name="Li W.J."/>
        </authorList>
    </citation>
    <scope>NUCLEOTIDE SEQUENCE [LARGE SCALE GENOMIC DNA]</scope>
    <source>
        <strain evidence="7 8">SYSU_K30003</strain>
    </source>
</reference>
<evidence type="ECO:0000256" key="4">
    <source>
        <dbReference type="ARBA" id="ARBA00022989"/>
    </source>
</evidence>
<name>A0A5R9G4T9_9BACL</name>
<comment type="caution">
    <text evidence="7">The sequence shown here is derived from an EMBL/GenBank/DDBJ whole genome shotgun (WGS) entry which is preliminary data.</text>
</comment>
<dbReference type="Pfam" id="PF03239">
    <property type="entry name" value="FTR1"/>
    <property type="match status" value="1"/>
</dbReference>
<organism evidence="7 8">
    <name type="scientific">Paenibacillus antri</name>
    <dbReference type="NCBI Taxonomy" id="2582848"/>
    <lineage>
        <taxon>Bacteria</taxon>
        <taxon>Bacillati</taxon>
        <taxon>Bacillota</taxon>
        <taxon>Bacilli</taxon>
        <taxon>Bacillales</taxon>
        <taxon>Paenibacillaceae</taxon>
        <taxon>Paenibacillus</taxon>
    </lineage>
</organism>
<proteinExistence type="inferred from homology"/>
<keyword evidence="4 6" id="KW-1133">Transmembrane helix</keyword>
<dbReference type="RefSeq" id="WP_138194994.1">
    <property type="nucleotide sequence ID" value="NZ_VCIW01000009.1"/>
</dbReference>
<keyword evidence="5 6" id="KW-0472">Membrane</keyword>
<comment type="subcellular location">
    <subcellularLocation>
        <location evidence="1">Membrane</location>
        <topology evidence="1">Multi-pass membrane protein</topology>
    </subcellularLocation>
</comment>
<dbReference type="EMBL" id="VCIW01000009">
    <property type="protein sequence ID" value="TLS51382.1"/>
    <property type="molecule type" value="Genomic_DNA"/>
</dbReference>
<evidence type="ECO:0000256" key="6">
    <source>
        <dbReference type="SAM" id="Phobius"/>
    </source>
</evidence>
<dbReference type="PANTHER" id="PTHR31632:SF2">
    <property type="entry name" value="PLASMA MEMBRANE IRON PERMEASE"/>
    <property type="match status" value="1"/>
</dbReference>
<keyword evidence="8" id="KW-1185">Reference proteome</keyword>
<feature type="transmembrane region" description="Helical" evidence="6">
    <location>
        <begin position="274"/>
        <end position="290"/>
    </location>
</feature>
<gene>
    <name evidence="7" type="ORF">FE782_14815</name>
</gene>
<feature type="transmembrane region" description="Helical" evidence="6">
    <location>
        <begin position="105"/>
        <end position="126"/>
    </location>
</feature>
<dbReference type="GO" id="GO:0033573">
    <property type="term" value="C:high-affinity iron permease complex"/>
    <property type="evidence" value="ECO:0007669"/>
    <property type="project" value="InterPro"/>
</dbReference>
<feature type="transmembrane region" description="Helical" evidence="6">
    <location>
        <begin position="71"/>
        <end position="93"/>
    </location>
</feature>
<evidence type="ECO:0000256" key="5">
    <source>
        <dbReference type="ARBA" id="ARBA00023136"/>
    </source>
</evidence>
<keyword evidence="3 6" id="KW-0812">Transmembrane</keyword>
<protein>
    <submittedName>
        <fullName evidence="7">Iron permease</fullName>
    </submittedName>
</protein>
<dbReference type="InterPro" id="IPR004923">
    <property type="entry name" value="FTR1/Fip1/EfeU"/>
</dbReference>
<dbReference type="OrthoDB" id="8215804at2"/>
<feature type="transmembrane region" description="Helical" evidence="6">
    <location>
        <begin position="152"/>
        <end position="170"/>
    </location>
</feature>
<accession>A0A5R9G4T9</accession>